<dbReference type="InterPro" id="IPR011990">
    <property type="entry name" value="TPR-like_helical_dom_sf"/>
</dbReference>
<dbReference type="SMART" id="SM00044">
    <property type="entry name" value="CYCc"/>
    <property type="match status" value="1"/>
</dbReference>
<dbReference type="Pfam" id="PF13374">
    <property type="entry name" value="TPR_10"/>
    <property type="match status" value="1"/>
</dbReference>
<name>A0A6J4HCC7_9BACT</name>
<dbReference type="InterPro" id="IPR019734">
    <property type="entry name" value="TPR_rpt"/>
</dbReference>
<dbReference type="InterPro" id="IPR058852">
    <property type="entry name" value="HTH_77"/>
</dbReference>
<dbReference type="Pfam" id="PF00211">
    <property type="entry name" value="Guanylate_cyc"/>
    <property type="match status" value="1"/>
</dbReference>
<dbReference type="Gene3D" id="1.25.40.10">
    <property type="entry name" value="Tetratricopeptide repeat domain"/>
    <property type="match status" value="2"/>
</dbReference>
<dbReference type="GO" id="GO:0004016">
    <property type="term" value="F:adenylate cyclase activity"/>
    <property type="evidence" value="ECO:0007669"/>
    <property type="project" value="UniProtKB-ARBA"/>
</dbReference>
<accession>A0A6J4HCC7</accession>
<dbReference type="AlphaFoldDB" id="A0A6J4HCC7"/>
<protein>
    <submittedName>
        <fullName evidence="2">Transcriptional regulator, AfsR family</fullName>
    </submittedName>
</protein>
<dbReference type="Pfam" id="PF25872">
    <property type="entry name" value="HTH_77"/>
    <property type="match status" value="1"/>
</dbReference>
<dbReference type="InterPro" id="IPR049945">
    <property type="entry name" value="AAA_22"/>
</dbReference>
<organism evidence="2">
    <name type="scientific">uncultured Armatimonadetes bacterium</name>
    <dbReference type="NCBI Taxonomy" id="157466"/>
    <lineage>
        <taxon>Bacteria</taxon>
        <taxon>Bacillati</taxon>
        <taxon>Armatimonadota</taxon>
        <taxon>environmental samples</taxon>
    </lineage>
</organism>
<dbReference type="PROSITE" id="PS50125">
    <property type="entry name" value="GUANYLATE_CYCLASE_2"/>
    <property type="match status" value="1"/>
</dbReference>
<dbReference type="PANTHER" id="PTHR47691:SF3">
    <property type="entry name" value="HTH-TYPE TRANSCRIPTIONAL REGULATOR RV0890C-RELATED"/>
    <property type="match status" value="1"/>
</dbReference>
<dbReference type="PANTHER" id="PTHR47691">
    <property type="entry name" value="REGULATOR-RELATED"/>
    <property type="match status" value="1"/>
</dbReference>
<dbReference type="GO" id="GO:0035556">
    <property type="term" value="P:intracellular signal transduction"/>
    <property type="evidence" value="ECO:0007669"/>
    <property type="project" value="InterPro"/>
</dbReference>
<dbReference type="InterPro" id="IPR027417">
    <property type="entry name" value="P-loop_NTPase"/>
</dbReference>
<dbReference type="Pfam" id="PF13401">
    <property type="entry name" value="AAA_22"/>
    <property type="match status" value="1"/>
</dbReference>
<dbReference type="PRINTS" id="PR00364">
    <property type="entry name" value="DISEASERSIST"/>
</dbReference>
<dbReference type="InterPro" id="IPR001054">
    <property type="entry name" value="A/G_cyclase"/>
</dbReference>
<dbReference type="SUPFAM" id="SSF55073">
    <property type="entry name" value="Nucleotide cyclase"/>
    <property type="match status" value="1"/>
</dbReference>
<sequence>MAGLPSGTVTFLFTDIEGSTRMWEENAASMQGVLARHDALLHDAIAAQNGHVFKTVGDAFCAAFATASEALRAALTVQCALADPQRGLPVRVRMAIHTGTVEQRDGDYFGQPLNRVARLLAAAHGGQTLLSLAAQELVRDCLPDDTTLRDLGLHRLRDLQRPEQVFHLVHPGLPSEFPPLRSLDTLPNNLPRQLTSFVGREREMAEVKRLLGASCLLTLTGSGGCGKTRLAVQVAADSLDEYPDGVWLVDLAALSDPSLVPQAAASALGVREEPGRPLIETLADHLKAKRLLILLDNCEHLVDACARLAERLLQFCGDLRVLATSREALGIGGEVTYRVPSLSLPSAAAGYPKRADIAALSALTQYEAVRLFIDRAMTASPGFEVTRENAPAVAQVCHQLDGIPLAIELAAARVKVLPVEQIAARLGDRFRLLTGGSRTALPKHQTLRAMIDWSYNLLREKERAVLRRLAVFAGGWTLSAAEAVCECDEIEGWEALGLLGELVDKSLVLVEDADGGTAAETRYRLLETVRQYGRERLREAGEEAQVRAQHYDWCLGLARQAEAQLHGPAQVAWLRRLEAEHDNLRAALAACAVLPAGEDKSLALVAALWRFWEMRSHLAEGRQRLAEALAPRGGAVSQPTTDHAKALYGAGQLAWCQGDYEAARTCYDDCLASFRALDDRRGVATALSGLGDVDQAQCDREGARQRYEQSLAICREIGDQGASAGLLMDLGIVSTDHGDYEAARAYLEESRSTARAVENRWVSELLRWAFGILAVAEGDFATARASLEEALRAALDLGATWCVPYALEGLGCVAAAQEQPERAARLVGAAESVREALGVLDPPSEQARRAPFVARARACLGEDVFAAAWAAGRALTVEQAVDCALTRSEPDSRSGG</sequence>
<gene>
    <name evidence="2" type="ORF">AVDCRST_MAG63-314</name>
</gene>
<dbReference type="SUPFAM" id="SSF52540">
    <property type="entry name" value="P-loop containing nucleoside triphosphate hydrolases"/>
    <property type="match status" value="1"/>
</dbReference>
<dbReference type="CDD" id="cd07302">
    <property type="entry name" value="CHD"/>
    <property type="match status" value="1"/>
</dbReference>
<dbReference type="EMBL" id="CADCTO010000040">
    <property type="protein sequence ID" value="CAA9217654.1"/>
    <property type="molecule type" value="Genomic_DNA"/>
</dbReference>
<dbReference type="SUPFAM" id="SSF48452">
    <property type="entry name" value="TPR-like"/>
    <property type="match status" value="1"/>
</dbReference>
<dbReference type="Gene3D" id="3.30.70.1230">
    <property type="entry name" value="Nucleotide cyclase"/>
    <property type="match status" value="1"/>
</dbReference>
<evidence type="ECO:0000313" key="2">
    <source>
        <dbReference type="EMBL" id="CAA9217654.1"/>
    </source>
</evidence>
<dbReference type="Gene3D" id="3.40.50.300">
    <property type="entry name" value="P-loop containing nucleotide triphosphate hydrolases"/>
    <property type="match status" value="1"/>
</dbReference>
<proteinExistence type="predicted"/>
<dbReference type="GO" id="GO:0016887">
    <property type="term" value="F:ATP hydrolysis activity"/>
    <property type="evidence" value="ECO:0007669"/>
    <property type="project" value="InterPro"/>
</dbReference>
<dbReference type="SMART" id="SM00028">
    <property type="entry name" value="TPR"/>
    <property type="match status" value="3"/>
</dbReference>
<dbReference type="Pfam" id="PF13424">
    <property type="entry name" value="TPR_12"/>
    <property type="match status" value="1"/>
</dbReference>
<evidence type="ECO:0000259" key="1">
    <source>
        <dbReference type="PROSITE" id="PS50125"/>
    </source>
</evidence>
<dbReference type="InterPro" id="IPR029787">
    <property type="entry name" value="Nucleotide_cyclase"/>
</dbReference>
<dbReference type="GO" id="GO:0009190">
    <property type="term" value="P:cyclic nucleotide biosynthetic process"/>
    <property type="evidence" value="ECO:0007669"/>
    <property type="project" value="InterPro"/>
</dbReference>
<reference evidence="2" key="1">
    <citation type="submission" date="2020-02" db="EMBL/GenBank/DDBJ databases">
        <authorList>
            <person name="Meier V. D."/>
        </authorList>
    </citation>
    <scope>NUCLEOTIDE SEQUENCE</scope>
    <source>
        <strain evidence="2">AVDCRST_MAG63</strain>
    </source>
</reference>
<feature type="domain" description="Guanylate cyclase" evidence="1">
    <location>
        <begin position="10"/>
        <end position="120"/>
    </location>
</feature>